<dbReference type="EMBL" id="JANPWB010000012">
    <property type="protein sequence ID" value="KAJ1120213.1"/>
    <property type="molecule type" value="Genomic_DNA"/>
</dbReference>
<proteinExistence type="predicted"/>
<reference evidence="1" key="1">
    <citation type="journal article" date="2022" name="bioRxiv">
        <title>Sequencing and chromosome-scale assembly of the giantPleurodeles waltlgenome.</title>
        <authorList>
            <person name="Brown T."/>
            <person name="Elewa A."/>
            <person name="Iarovenko S."/>
            <person name="Subramanian E."/>
            <person name="Araus A.J."/>
            <person name="Petzold A."/>
            <person name="Susuki M."/>
            <person name="Suzuki K.-i.T."/>
            <person name="Hayashi T."/>
            <person name="Toyoda A."/>
            <person name="Oliveira C."/>
            <person name="Osipova E."/>
            <person name="Leigh N.D."/>
            <person name="Simon A."/>
            <person name="Yun M.H."/>
        </authorList>
    </citation>
    <scope>NUCLEOTIDE SEQUENCE</scope>
    <source>
        <strain evidence="1">20211129_DDA</strain>
        <tissue evidence="1">Liver</tissue>
    </source>
</reference>
<organism evidence="1 2">
    <name type="scientific">Pleurodeles waltl</name>
    <name type="common">Iberian ribbed newt</name>
    <dbReference type="NCBI Taxonomy" id="8319"/>
    <lineage>
        <taxon>Eukaryota</taxon>
        <taxon>Metazoa</taxon>
        <taxon>Chordata</taxon>
        <taxon>Craniata</taxon>
        <taxon>Vertebrata</taxon>
        <taxon>Euteleostomi</taxon>
        <taxon>Amphibia</taxon>
        <taxon>Batrachia</taxon>
        <taxon>Caudata</taxon>
        <taxon>Salamandroidea</taxon>
        <taxon>Salamandridae</taxon>
        <taxon>Pleurodelinae</taxon>
        <taxon>Pleurodeles</taxon>
    </lineage>
</organism>
<gene>
    <name evidence="1" type="ORF">NDU88_008387</name>
</gene>
<comment type="caution">
    <text evidence="1">The sequence shown here is derived from an EMBL/GenBank/DDBJ whole genome shotgun (WGS) entry which is preliminary data.</text>
</comment>
<evidence type="ECO:0000313" key="2">
    <source>
        <dbReference type="Proteomes" id="UP001066276"/>
    </source>
</evidence>
<dbReference type="Proteomes" id="UP001066276">
    <property type="component" value="Chromosome 8"/>
</dbReference>
<keyword evidence="2" id="KW-1185">Reference proteome</keyword>
<sequence>MLSHEPCFLLVTSLTFRHQHGMALLSYSILSQSFRYYLSLDKAQQIIFGTGKWTDVYCVDYMTWSSGRRITPPASLCGRKHGQIE</sequence>
<name>A0AAV7P0S1_PLEWA</name>
<accession>A0AAV7P0S1</accession>
<dbReference type="AlphaFoldDB" id="A0AAV7P0S1"/>
<protein>
    <submittedName>
        <fullName evidence="1">Uncharacterized protein</fullName>
    </submittedName>
</protein>
<evidence type="ECO:0000313" key="1">
    <source>
        <dbReference type="EMBL" id="KAJ1120213.1"/>
    </source>
</evidence>